<sequence>MASHQINPLQWMPTWNFLHRKKSSCVEPHPYDIFPHHRLSIGLGEFRFKCAVNNMRLNDTTCDNPA</sequence>
<protein>
    <submittedName>
        <fullName evidence="1">Uncharacterized protein</fullName>
    </submittedName>
</protein>
<organism evidence="1 2">
    <name type="scientific">Phaseolus coccineus</name>
    <name type="common">Scarlet runner bean</name>
    <name type="synonym">Phaseolus multiflorus</name>
    <dbReference type="NCBI Taxonomy" id="3886"/>
    <lineage>
        <taxon>Eukaryota</taxon>
        <taxon>Viridiplantae</taxon>
        <taxon>Streptophyta</taxon>
        <taxon>Embryophyta</taxon>
        <taxon>Tracheophyta</taxon>
        <taxon>Spermatophyta</taxon>
        <taxon>Magnoliopsida</taxon>
        <taxon>eudicotyledons</taxon>
        <taxon>Gunneridae</taxon>
        <taxon>Pentapetalae</taxon>
        <taxon>rosids</taxon>
        <taxon>fabids</taxon>
        <taxon>Fabales</taxon>
        <taxon>Fabaceae</taxon>
        <taxon>Papilionoideae</taxon>
        <taxon>50 kb inversion clade</taxon>
        <taxon>NPAAA clade</taxon>
        <taxon>indigoferoid/millettioid clade</taxon>
        <taxon>Phaseoleae</taxon>
        <taxon>Phaseolus</taxon>
    </lineage>
</organism>
<dbReference type="EMBL" id="JAYMYR010000006">
    <property type="protein sequence ID" value="KAK7356364.1"/>
    <property type="molecule type" value="Genomic_DNA"/>
</dbReference>
<evidence type="ECO:0000313" key="1">
    <source>
        <dbReference type="EMBL" id="KAK7356364.1"/>
    </source>
</evidence>
<dbReference type="Proteomes" id="UP001374584">
    <property type="component" value="Unassembled WGS sequence"/>
</dbReference>
<keyword evidence="2" id="KW-1185">Reference proteome</keyword>
<reference evidence="1 2" key="1">
    <citation type="submission" date="2024-01" db="EMBL/GenBank/DDBJ databases">
        <title>The genomes of 5 underutilized Papilionoideae crops provide insights into root nodulation and disease resistanc.</title>
        <authorList>
            <person name="Jiang F."/>
        </authorList>
    </citation>
    <scope>NUCLEOTIDE SEQUENCE [LARGE SCALE GENOMIC DNA]</scope>
    <source>
        <strain evidence="1">JINMINGXINNONG_FW02</strain>
        <tissue evidence="1">Leaves</tissue>
    </source>
</reference>
<comment type="caution">
    <text evidence="1">The sequence shown here is derived from an EMBL/GenBank/DDBJ whole genome shotgun (WGS) entry which is preliminary data.</text>
</comment>
<accession>A0AAN9MP28</accession>
<proteinExistence type="predicted"/>
<dbReference type="AlphaFoldDB" id="A0AAN9MP28"/>
<gene>
    <name evidence="1" type="ORF">VNO80_15634</name>
</gene>
<evidence type="ECO:0000313" key="2">
    <source>
        <dbReference type="Proteomes" id="UP001374584"/>
    </source>
</evidence>
<name>A0AAN9MP28_PHACN</name>